<evidence type="ECO:0000259" key="4">
    <source>
        <dbReference type="Pfam" id="PF22873"/>
    </source>
</evidence>
<gene>
    <name evidence="5" type="ORF">RRG08_063050</name>
</gene>
<dbReference type="InterPro" id="IPR026315">
    <property type="entry name" value="Oaf"/>
</dbReference>
<organism evidence="5 6">
    <name type="scientific">Elysia crispata</name>
    <name type="common">lettuce slug</name>
    <dbReference type="NCBI Taxonomy" id="231223"/>
    <lineage>
        <taxon>Eukaryota</taxon>
        <taxon>Metazoa</taxon>
        <taxon>Spiralia</taxon>
        <taxon>Lophotrochozoa</taxon>
        <taxon>Mollusca</taxon>
        <taxon>Gastropoda</taxon>
        <taxon>Heterobranchia</taxon>
        <taxon>Euthyneura</taxon>
        <taxon>Panpulmonata</taxon>
        <taxon>Sacoglossa</taxon>
        <taxon>Placobranchoidea</taxon>
        <taxon>Plakobranchidae</taxon>
        <taxon>Elysia</taxon>
    </lineage>
</organism>
<keyword evidence="2" id="KW-1133">Transmembrane helix</keyword>
<accession>A0AAE1CU81</accession>
<evidence type="ECO:0000256" key="1">
    <source>
        <dbReference type="ARBA" id="ARBA00005786"/>
    </source>
</evidence>
<dbReference type="AlphaFoldDB" id="A0AAE1CU81"/>
<evidence type="ECO:0000313" key="5">
    <source>
        <dbReference type="EMBL" id="KAK3736057.1"/>
    </source>
</evidence>
<dbReference type="InterPro" id="IPR053894">
    <property type="entry name" value="OAF_N"/>
</dbReference>
<dbReference type="PANTHER" id="PTHR13423">
    <property type="entry name" value="OUT AT FIRST"/>
    <property type="match status" value="1"/>
</dbReference>
<proteinExistence type="inferred from homology"/>
<comment type="similarity">
    <text evidence="1">Belongs to the OAF family.</text>
</comment>
<dbReference type="EMBL" id="JAWDGP010006751">
    <property type="protein sequence ID" value="KAK3736057.1"/>
    <property type="molecule type" value="Genomic_DNA"/>
</dbReference>
<dbReference type="InterPro" id="IPR053897">
    <property type="entry name" value="Oaf_C"/>
</dbReference>
<sequence length="277" mass="31358">MAETPHLLNWLWVGSILSACYILSVYQENVNGQLVVNARNRGGETIVENITANTSADTVTLELLNSDGSFVTQFIDFKSEIQIIRIYVLGEQELGQTQPQVLCFVTRFMRNDFISSDAMSKLRQKNPTAIRSPEEERETSIYSLDLSVILGKAYLISPHLYSVCKEAKDGIFAQESDLKTISKSLDKDYNTLISATTEIFPDKYPRCHDLKGAGSLQHPCTCQLHTCIMWYPCGLKYCHGSDNYGRLVSYRCGIKTCKRCLAFNYIVPTKLKCLWDF</sequence>
<keyword evidence="2" id="KW-0472">Membrane</keyword>
<feature type="domain" description="Out at first protein BRICHOS-like" evidence="3">
    <location>
        <begin position="33"/>
        <end position="180"/>
    </location>
</feature>
<dbReference type="Pfam" id="PF14941">
    <property type="entry name" value="OAF_N"/>
    <property type="match status" value="1"/>
</dbReference>
<evidence type="ECO:0008006" key="7">
    <source>
        <dbReference type="Google" id="ProtNLM"/>
    </source>
</evidence>
<reference evidence="5" key="1">
    <citation type="journal article" date="2023" name="G3 (Bethesda)">
        <title>A reference genome for the long-term kleptoplast-retaining sea slug Elysia crispata morphotype clarki.</title>
        <authorList>
            <person name="Eastman K.E."/>
            <person name="Pendleton A.L."/>
            <person name="Shaikh M.A."/>
            <person name="Suttiyut T."/>
            <person name="Ogas R."/>
            <person name="Tomko P."/>
            <person name="Gavelis G."/>
            <person name="Widhalm J.R."/>
            <person name="Wisecaver J.H."/>
        </authorList>
    </citation>
    <scope>NUCLEOTIDE SEQUENCE</scope>
    <source>
        <strain evidence="5">ECLA1</strain>
    </source>
</reference>
<name>A0AAE1CU81_9GAST</name>
<evidence type="ECO:0000313" key="6">
    <source>
        <dbReference type="Proteomes" id="UP001283361"/>
    </source>
</evidence>
<evidence type="ECO:0000259" key="3">
    <source>
        <dbReference type="Pfam" id="PF14941"/>
    </source>
</evidence>
<dbReference type="Proteomes" id="UP001283361">
    <property type="component" value="Unassembled WGS sequence"/>
</dbReference>
<dbReference type="Pfam" id="PF22873">
    <property type="entry name" value="OAF_C"/>
    <property type="match status" value="1"/>
</dbReference>
<protein>
    <recommendedName>
        <fullName evidence="7">Out at first protein</fullName>
    </recommendedName>
</protein>
<keyword evidence="2" id="KW-0812">Transmembrane</keyword>
<evidence type="ECO:0000256" key="2">
    <source>
        <dbReference type="SAM" id="Phobius"/>
    </source>
</evidence>
<feature type="domain" description="Out at first C-terminal" evidence="4">
    <location>
        <begin position="214"/>
        <end position="276"/>
    </location>
</feature>
<dbReference type="PANTHER" id="PTHR13423:SF2">
    <property type="entry name" value="OUT AT FIRST PROTEIN HOMOLOG"/>
    <property type="match status" value="1"/>
</dbReference>
<feature type="transmembrane region" description="Helical" evidence="2">
    <location>
        <begin position="7"/>
        <end position="26"/>
    </location>
</feature>
<comment type="caution">
    <text evidence="5">The sequence shown here is derived from an EMBL/GenBank/DDBJ whole genome shotgun (WGS) entry which is preliminary data.</text>
</comment>
<keyword evidence="6" id="KW-1185">Reference proteome</keyword>